<feature type="domain" description="RRM" evidence="5">
    <location>
        <begin position="16"/>
        <end position="87"/>
    </location>
</feature>
<evidence type="ECO:0000313" key="8">
    <source>
        <dbReference type="Proteomes" id="UP001057375"/>
    </source>
</evidence>
<dbReference type="Pfam" id="PF00076">
    <property type="entry name" value="RRM_1"/>
    <property type="match status" value="1"/>
</dbReference>
<keyword evidence="2" id="KW-0862">Zinc</keyword>
<protein>
    <submittedName>
        <fullName evidence="7">Uncharacterized protein</fullName>
    </submittedName>
</protein>
<name>A0ABQ5KX00_9EUKA</name>
<reference evidence="7" key="1">
    <citation type="submission" date="2022-03" db="EMBL/GenBank/DDBJ databases">
        <title>Draft genome sequence of Aduncisulcus paluster, a free-living microaerophilic Fornicata.</title>
        <authorList>
            <person name="Yuyama I."/>
            <person name="Kume K."/>
            <person name="Tamura T."/>
            <person name="Inagaki Y."/>
            <person name="Hashimoto T."/>
        </authorList>
    </citation>
    <scope>NUCLEOTIDE SEQUENCE</scope>
    <source>
        <strain evidence="7">NY0171</strain>
    </source>
</reference>
<feature type="domain" description="CCHC-type" evidence="6">
    <location>
        <begin position="154"/>
        <end position="169"/>
    </location>
</feature>
<keyword evidence="2" id="KW-0863">Zinc-finger</keyword>
<dbReference type="SUPFAM" id="SSF57756">
    <property type="entry name" value="Retrovirus zinc finger-like domains"/>
    <property type="match status" value="1"/>
</dbReference>
<dbReference type="Gene3D" id="3.30.70.330">
    <property type="match status" value="1"/>
</dbReference>
<organism evidence="7 8">
    <name type="scientific">Aduncisulcus paluster</name>
    <dbReference type="NCBI Taxonomy" id="2918883"/>
    <lineage>
        <taxon>Eukaryota</taxon>
        <taxon>Metamonada</taxon>
        <taxon>Carpediemonas-like organisms</taxon>
        <taxon>Aduncisulcus</taxon>
    </lineage>
</organism>
<dbReference type="PANTHER" id="PTHR48025">
    <property type="entry name" value="OS02G0815200 PROTEIN"/>
    <property type="match status" value="1"/>
</dbReference>
<keyword evidence="1 3" id="KW-0694">RNA-binding</keyword>
<dbReference type="Proteomes" id="UP001057375">
    <property type="component" value="Unassembled WGS sequence"/>
</dbReference>
<evidence type="ECO:0000256" key="1">
    <source>
        <dbReference type="ARBA" id="ARBA00022884"/>
    </source>
</evidence>
<sequence>MSYDREDRPPREENKKRLYVGQLPFDLEDEFFDEFFKDICPRLEDRKMLHGFGFVTFETEEQAEEAIAKFNGTEYQGRTLVCELPKPRRPRRDFGGDRRGGFRGGDRRGGFGGDRRGGFRGGDRGGYGDDRRGGYGGDRRGGYGGDRDMSTIECYKCHETGHMARNCPNVQDDDRRGGYGGDRRGGDRRGGYGGDRRGGFRGGDRGGRGGYRRYSPYEGEDRRGGDRDEVHVYRPSDDAAAPADE</sequence>
<evidence type="ECO:0000256" key="4">
    <source>
        <dbReference type="SAM" id="MobiDB-lite"/>
    </source>
</evidence>
<dbReference type="InterPro" id="IPR036875">
    <property type="entry name" value="Znf_CCHC_sf"/>
</dbReference>
<dbReference type="EMBL" id="BQXS01011107">
    <property type="protein sequence ID" value="GKT35969.1"/>
    <property type="molecule type" value="Genomic_DNA"/>
</dbReference>
<evidence type="ECO:0000256" key="3">
    <source>
        <dbReference type="PROSITE-ProRule" id="PRU00176"/>
    </source>
</evidence>
<dbReference type="Pfam" id="PF00098">
    <property type="entry name" value="zf-CCHC"/>
    <property type="match status" value="1"/>
</dbReference>
<dbReference type="InterPro" id="IPR012677">
    <property type="entry name" value="Nucleotide-bd_a/b_plait_sf"/>
</dbReference>
<feature type="compositionally biased region" description="Basic and acidic residues" evidence="4">
    <location>
        <begin position="92"/>
        <end position="143"/>
    </location>
</feature>
<feature type="region of interest" description="Disordered" evidence="4">
    <location>
        <begin position="163"/>
        <end position="245"/>
    </location>
</feature>
<feature type="compositionally biased region" description="Basic and acidic residues" evidence="4">
    <location>
        <begin position="172"/>
        <end position="207"/>
    </location>
</feature>
<accession>A0ABQ5KX00</accession>
<keyword evidence="2" id="KW-0479">Metal-binding</keyword>
<dbReference type="SMART" id="SM00343">
    <property type="entry name" value="ZnF_C2HC"/>
    <property type="match status" value="1"/>
</dbReference>
<proteinExistence type="predicted"/>
<dbReference type="PROSITE" id="PS50158">
    <property type="entry name" value="ZF_CCHC"/>
    <property type="match status" value="1"/>
</dbReference>
<dbReference type="InterPro" id="IPR050502">
    <property type="entry name" value="Euk_RNA-bind_prot"/>
</dbReference>
<dbReference type="Gene3D" id="4.10.60.10">
    <property type="entry name" value="Zinc finger, CCHC-type"/>
    <property type="match status" value="1"/>
</dbReference>
<gene>
    <name evidence="7" type="ORF">ADUPG1_009019</name>
</gene>
<dbReference type="InterPro" id="IPR001878">
    <property type="entry name" value="Znf_CCHC"/>
</dbReference>
<comment type="caution">
    <text evidence="7">The sequence shown here is derived from an EMBL/GenBank/DDBJ whole genome shotgun (WGS) entry which is preliminary data.</text>
</comment>
<evidence type="ECO:0000313" key="7">
    <source>
        <dbReference type="EMBL" id="GKT35969.1"/>
    </source>
</evidence>
<evidence type="ECO:0000259" key="5">
    <source>
        <dbReference type="PROSITE" id="PS50102"/>
    </source>
</evidence>
<evidence type="ECO:0000256" key="2">
    <source>
        <dbReference type="PROSITE-ProRule" id="PRU00047"/>
    </source>
</evidence>
<dbReference type="PROSITE" id="PS50102">
    <property type="entry name" value="RRM"/>
    <property type="match status" value="1"/>
</dbReference>
<dbReference type="PANTHER" id="PTHR48025:SF1">
    <property type="entry name" value="RRM DOMAIN-CONTAINING PROTEIN"/>
    <property type="match status" value="1"/>
</dbReference>
<dbReference type="InterPro" id="IPR000504">
    <property type="entry name" value="RRM_dom"/>
</dbReference>
<dbReference type="SUPFAM" id="SSF54928">
    <property type="entry name" value="RNA-binding domain, RBD"/>
    <property type="match status" value="1"/>
</dbReference>
<dbReference type="SMART" id="SM00360">
    <property type="entry name" value="RRM"/>
    <property type="match status" value="1"/>
</dbReference>
<feature type="compositionally biased region" description="Basic and acidic residues" evidence="4">
    <location>
        <begin position="219"/>
        <end position="237"/>
    </location>
</feature>
<feature type="region of interest" description="Disordered" evidence="4">
    <location>
        <begin position="86"/>
        <end position="143"/>
    </location>
</feature>
<dbReference type="InterPro" id="IPR035979">
    <property type="entry name" value="RBD_domain_sf"/>
</dbReference>
<keyword evidence="8" id="KW-1185">Reference proteome</keyword>
<evidence type="ECO:0000259" key="6">
    <source>
        <dbReference type="PROSITE" id="PS50158"/>
    </source>
</evidence>